<proteinExistence type="predicted"/>
<dbReference type="EMBL" id="JANSHE010004288">
    <property type="protein sequence ID" value="KAJ2979061.1"/>
    <property type="molecule type" value="Genomic_DNA"/>
</dbReference>
<keyword evidence="2" id="KW-1185">Reference proteome</keyword>
<organism evidence="1 2">
    <name type="scientific">Trametes sanguinea</name>
    <dbReference type="NCBI Taxonomy" id="158606"/>
    <lineage>
        <taxon>Eukaryota</taxon>
        <taxon>Fungi</taxon>
        <taxon>Dikarya</taxon>
        <taxon>Basidiomycota</taxon>
        <taxon>Agaricomycotina</taxon>
        <taxon>Agaricomycetes</taxon>
        <taxon>Polyporales</taxon>
        <taxon>Polyporaceae</taxon>
        <taxon>Trametes</taxon>
    </lineage>
</organism>
<accession>A0ACC1NKL4</accession>
<name>A0ACC1NKL4_9APHY</name>
<gene>
    <name evidence="1" type="ORF">NUW54_g11196</name>
</gene>
<protein>
    <submittedName>
        <fullName evidence="1">Uncharacterized protein</fullName>
    </submittedName>
</protein>
<evidence type="ECO:0000313" key="2">
    <source>
        <dbReference type="Proteomes" id="UP001144978"/>
    </source>
</evidence>
<sequence>MPDASSRSEFILRRLLPPRTRSLVVPSEHSHPPVFALLRRSAAPSASLSLRLRHPHQPRPMSSQSLASEPCAFMPASRDASRASRRLRSSIRLSQSTSSRPVAAGLGSSPTLDFGHYARDLPIPTLAEYCSAIRTAADPPYVRSCFLSCPACIHIYPSHTLVSYPYSFYVRLDTSHSHVVIPVVVSASP</sequence>
<dbReference type="Proteomes" id="UP001144978">
    <property type="component" value="Unassembled WGS sequence"/>
</dbReference>
<comment type="caution">
    <text evidence="1">The sequence shown here is derived from an EMBL/GenBank/DDBJ whole genome shotgun (WGS) entry which is preliminary data.</text>
</comment>
<evidence type="ECO:0000313" key="1">
    <source>
        <dbReference type="EMBL" id="KAJ2979061.1"/>
    </source>
</evidence>
<reference evidence="1" key="1">
    <citation type="submission" date="2022-08" db="EMBL/GenBank/DDBJ databases">
        <title>Genome Sequence of Pycnoporus sanguineus.</title>
        <authorList>
            <person name="Buettner E."/>
        </authorList>
    </citation>
    <scope>NUCLEOTIDE SEQUENCE</scope>
    <source>
        <strain evidence="1">CG-C14</strain>
    </source>
</reference>